<evidence type="ECO:0000256" key="1">
    <source>
        <dbReference type="ARBA" id="ARBA00009013"/>
    </source>
</evidence>
<dbReference type="NCBIfam" id="TIGR00377">
    <property type="entry name" value="ant_ant_sig"/>
    <property type="match status" value="1"/>
</dbReference>
<dbReference type="PROSITE" id="PS50801">
    <property type="entry name" value="STAS"/>
    <property type="match status" value="1"/>
</dbReference>
<dbReference type="InterPro" id="IPR036513">
    <property type="entry name" value="STAS_dom_sf"/>
</dbReference>
<dbReference type="InterPro" id="IPR003658">
    <property type="entry name" value="Anti-sigma_ant"/>
</dbReference>
<name>A0ABZ0QRP2_9FIRM</name>
<dbReference type="EMBL" id="CP132508">
    <property type="protein sequence ID" value="WPD20116.1"/>
    <property type="molecule type" value="Genomic_DNA"/>
</dbReference>
<reference evidence="4 5" key="1">
    <citation type="submission" date="2023-08" db="EMBL/GenBank/DDBJ databases">
        <title>Genome sequence of Thermaerobacter compostii strain Ins1, a spore-forming filamentous bacterium isolated from a deep geothermal reservoir.</title>
        <authorList>
            <person name="Bregnard D."/>
            <person name="Gonzalez D."/>
            <person name="Junier P."/>
        </authorList>
    </citation>
    <scope>NUCLEOTIDE SEQUENCE [LARGE SCALE GENOMIC DNA]</scope>
    <source>
        <strain evidence="4 5">Ins1</strain>
    </source>
</reference>
<keyword evidence="5" id="KW-1185">Reference proteome</keyword>
<dbReference type="PANTHER" id="PTHR33495">
    <property type="entry name" value="ANTI-SIGMA FACTOR ANTAGONIST TM_1081-RELATED-RELATED"/>
    <property type="match status" value="1"/>
</dbReference>
<protein>
    <recommendedName>
        <fullName evidence="2">Anti-sigma factor antagonist</fullName>
    </recommendedName>
</protein>
<feature type="domain" description="STAS" evidence="3">
    <location>
        <begin position="1"/>
        <end position="111"/>
    </location>
</feature>
<dbReference type="CDD" id="cd07043">
    <property type="entry name" value="STAS_anti-anti-sigma_factors"/>
    <property type="match status" value="1"/>
</dbReference>
<evidence type="ECO:0000313" key="4">
    <source>
        <dbReference type="EMBL" id="WPD20116.1"/>
    </source>
</evidence>
<evidence type="ECO:0000259" key="3">
    <source>
        <dbReference type="PROSITE" id="PS50801"/>
    </source>
</evidence>
<dbReference type="RefSeq" id="WP_135225449.1">
    <property type="nucleotide sequence ID" value="NZ_CP132508.1"/>
</dbReference>
<evidence type="ECO:0000256" key="2">
    <source>
        <dbReference type="RuleBase" id="RU003749"/>
    </source>
</evidence>
<dbReference type="Pfam" id="PF01740">
    <property type="entry name" value="STAS"/>
    <property type="match status" value="1"/>
</dbReference>
<dbReference type="Proteomes" id="UP001304683">
    <property type="component" value="Chromosome"/>
</dbReference>
<sequence length="117" mass="12972">MHVALRWTGRTLIARLAGDLDEHGAEVFRQEIERALRRRAYDHLVVNLQEVRFIDSSGLGALLGRYRRAREDGARVSVAGAPPHVRAVLQLAGIPQWIPLYEDEAAALGAPGEVGRR</sequence>
<organism evidence="4 5">
    <name type="scientific">Thermaerobacter composti</name>
    <dbReference type="NCBI Taxonomy" id="554949"/>
    <lineage>
        <taxon>Bacteria</taxon>
        <taxon>Bacillati</taxon>
        <taxon>Bacillota</taxon>
        <taxon>Clostridia</taxon>
        <taxon>Eubacteriales</taxon>
        <taxon>Clostridiales Family XVII. Incertae Sedis</taxon>
        <taxon>Thermaerobacter</taxon>
    </lineage>
</organism>
<evidence type="ECO:0000313" key="5">
    <source>
        <dbReference type="Proteomes" id="UP001304683"/>
    </source>
</evidence>
<comment type="similarity">
    <text evidence="1 2">Belongs to the anti-sigma-factor antagonist family.</text>
</comment>
<dbReference type="SUPFAM" id="SSF52091">
    <property type="entry name" value="SpoIIaa-like"/>
    <property type="match status" value="1"/>
</dbReference>
<dbReference type="InterPro" id="IPR002645">
    <property type="entry name" value="STAS_dom"/>
</dbReference>
<gene>
    <name evidence="4" type="ORF">Q5761_05650</name>
</gene>
<proteinExistence type="inferred from homology"/>
<accession>A0ABZ0QRP2</accession>
<dbReference type="Gene3D" id="3.30.750.24">
    <property type="entry name" value="STAS domain"/>
    <property type="match status" value="1"/>
</dbReference>